<feature type="domain" description="Ketosynthase family 3 (KS3)" evidence="5">
    <location>
        <begin position="2"/>
        <end position="406"/>
    </location>
</feature>
<protein>
    <submittedName>
        <fullName evidence="6">Beta-ketoacyl synthase</fullName>
    </submittedName>
</protein>
<proteinExistence type="inferred from homology"/>
<gene>
    <name evidence="6" type="ORF">FrCorBMG51_04215</name>
</gene>
<sequence length="412" mass="43341">MTPRAVITGIGIVCASGIGVDTYWKTALSGETRIGRITQFDPSRYDTTLAGEVEGFGAAEHMPSRFVVQTDRWTHLAFCAAGQALADAGIDPEALDPYDMSVALASGSGGNAFGQRELQHLWSSSSRTVGAYQSIAWFYAATVGQLSIRHGMKGPSVVLVSESAGGLDSFAHAARLVRRGTPVVLAGGTEAPLSPYALTCQQHNHAMTSRTDPAHAYCPFDVDADGYVPGEGGAVFVVEDLDHALARGAPVIYGEIAGAAATFDGRPSRRRGGFDVEQYARAMTTALHRAGRRPEDVDVVFPDALGLPAADRDESAALRAAFGSASPVVTTQKPLVGRLYQGGAALDAATALLAMRHDLLPPAGVRTPAPGCDLNFVAEVTPTPVTTAMINARGFDGFNASVVLHRYQQEEK</sequence>
<reference evidence="6 7" key="1">
    <citation type="submission" date="2014-12" db="EMBL/GenBank/DDBJ databases">
        <title>Frankia sp. BMG5.1 draft genome.</title>
        <authorList>
            <person name="Gtari M."/>
            <person name="Ghodhbane-Gtari F."/>
            <person name="Nouioui I."/>
            <person name="Ktari A."/>
            <person name="Hezbri K."/>
            <person name="Mimouni W."/>
            <person name="Sbissi I."/>
            <person name="Ayari A."/>
            <person name="Yamanaka T."/>
            <person name="Normand P."/>
            <person name="Tisa L.S."/>
            <person name="Boudabous A."/>
        </authorList>
    </citation>
    <scope>NUCLEOTIDE SEQUENCE [LARGE SCALE GENOMIC DNA]</scope>
    <source>
        <strain evidence="6 7">BMG5.1</strain>
    </source>
</reference>
<dbReference type="InterPro" id="IPR016039">
    <property type="entry name" value="Thiolase-like"/>
</dbReference>
<dbReference type="EMBL" id="JWIO01000004">
    <property type="protein sequence ID" value="KLL12490.1"/>
    <property type="molecule type" value="Genomic_DNA"/>
</dbReference>
<evidence type="ECO:0000313" key="7">
    <source>
        <dbReference type="Proteomes" id="UP000035425"/>
    </source>
</evidence>
<evidence type="ECO:0000256" key="2">
    <source>
        <dbReference type="ARBA" id="ARBA00022679"/>
    </source>
</evidence>
<keyword evidence="7" id="KW-1185">Reference proteome</keyword>
<accession>A0ABR5F6Y1</accession>
<comment type="caution">
    <text evidence="6">The sequence shown here is derived from an EMBL/GenBank/DDBJ whole genome shotgun (WGS) entry which is preliminary data.</text>
</comment>
<dbReference type="InterPro" id="IPR014031">
    <property type="entry name" value="Ketoacyl_synth_C"/>
</dbReference>
<dbReference type="Gene3D" id="3.40.47.10">
    <property type="match status" value="2"/>
</dbReference>
<dbReference type="PANTHER" id="PTHR11712">
    <property type="entry name" value="POLYKETIDE SYNTHASE-RELATED"/>
    <property type="match status" value="1"/>
</dbReference>
<dbReference type="PROSITE" id="PS52004">
    <property type="entry name" value="KS3_2"/>
    <property type="match status" value="1"/>
</dbReference>
<evidence type="ECO:0000256" key="1">
    <source>
        <dbReference type="ARBA" id="ARBA00008467"/>
    </source>
</evidence>
<evidence type="ECO:0000313" key="6">
    <source>
        <dbReference type="EMBL" id="KLL12490.1"/>
    </source>
</evidence>
<keyword evidence="3" id="KW-0012">Acyltransferase</keyword>
<dbReference type="Pfam" id="PF02801">
    <property type="entry name" value="Ketoacyl-synt_C"/>
    <property type="match status" value="1"/>
</dbReference>
<name>A0ABR5F6Y1_9ACTN</name>
<dbReference type="InterPro" id="IPR014030">
    <property type="entry name" value="Ketoacyl_synth_N"/>
</dbReference>
<dbReference type="SMART" id="SM00825">
    <property type="entry name" value="PKS_KS"/>
    <property type="match status" value="1"/>
</dbReference>
<dbReference type="InterPro" id="IPR020841">
    <property type="entry name" value="PKS_Beta-ketoAc_synthase_dom"/>
</dbReference>
<dbReference type="Proteomes" id="UP000035425">
    <property type="component" value="Unassembled WGS sequence"/>
</dbReference>
<dbReference type="PANTHER" id="PTHR11712:SF322">
    <property type="entry name" value="POLYKETIDE BETA-KETOACYL SYNTHASE 2-RELATED"/>
    <property type="match status" value="1"/>
</dbReference>
<dbReference type="InterPro" id="IPR000794">
    <property type="entry name" value="Beta-ketoacyl_synthase"/>
</dbReference>
<evidence type="ECO:0000256" key="3">
    <source>
        <dbReference type="ARBA" id="ARBA00023315"/>
    </source>
</evidence>
<comment type="similarity">
    <text evidence="1 4">Belongs to the thiolase-like superfamily. Beta-ketoacyl-ACP synthases family.</text>
</comment>
<dbReference type="RefSeq" id="WP_047221788.1">
    <property type="nucleotide sequence ID" value="NZ_JWIO01000004.1"/>
</dbReference>
<dbReference type="SUPFAM" id="SSF53901">
    <property type="entry name" value="Thiolase-like"/>
    <property type="match status" value="2"/>
</dbReference>
<dbReference type="Pfam" id="PF00109">
    <property type="entry name" value="ketoacyl-synt"/>
    <property type="match status" value="1"/>
</dbReference>
<keyword evidence="2 4" id="KW-0808">Transferase</keyword>
<evidence type="ECO:0000259" key="5">
    <source>
        <dbReference type="PROSITE" id="PS52004"/>
    </source>
</evidence>
<evidence type="ECO:0000256" key="4">
    <source>
        <dbReference type="RuleBase" id="RU003694"/>
    </source>
</evidence>
<organism evidence="6 7">
    <name type="scientific">Protofrankia coriariae</name>
    <dbReference type="NCBI Taxonomy" id="1562887"/>
    <lineage>
        <taxon>Bacteria</taxon>
        <taxon>Bacillati</taxon>
        <taxon>Actinomycetota</taxon>
        <taxon>Actinomycetes</taxon>
        <taxon>Frankiales</taxon>
        <taxon>Frankiaceae</taxon>
        <taxon>Protofrankia</taxon>
    </lineage>
</organism>